<evidence type="ECO:0000313" key="3">
    <source>
        <dbReference type="Proteomes" id="UP001157186"/>
    </source>
</evidence>
<organism evidence="2 3">
    <name type="scientific">Thalassotalea insulae</name>
    <dbReference type="NCBI Taxonomy" id="2056778"/>
    <lineage>
        <taxon>Bacteria</taxon>
        <taxon>Pseudomonadati</taxon>
        <taxon>Pseudomonadota</taxon>
        <taxon>Gammaproteobacteria</taxon>
        <taxon>Alteromonadales</taxon>
        <taxon>Colwelliaceae</taxon>
        <taxon>Thalassotalea</taxon>
    </lineage>
</organism>
<dbReference type="InterPro" id="IPR006747">
    <property type="entry name" value="DUF599"/>
</dbReference>
<name>A0ABQ6GY17_9GAMM</name>
<keyword evidence="1" id="KW-1133">Transmembrane helix</keyword>
<dbReference type="Pfam" id="PF04654">
    <property type="entry name" value="DUF599"/>
    <property type="match status" value="1"/>
</dbReference>
<evidence type="ECO:0000256" key="1">
    <source>
        <dbReference type="SAM" id="Phobius"/>
    </source>
</evidence>
<sequence>MSFSLLDIIALACFLISWMGYTAFARRKAKTTNCIARCLHQHRIHWMFEVMSREIKVGEAALLANLERNIAFFASSTLLVLAGVLTLFAQVEKLEAVIASIPYAETPNHALIQLKLGVLASIFVLAFFQFTWSMRQYGFLNVMIGAAPLGEVDKNDNLKNYAKQMAVVQDQAAHSYNYGLRSYYFSMAAICWFFHPLLFILASLFVVYTLFIREFKSKAVRAITFGQELLATERKARS</sequence>
<reference evidence="2 3" key="1">
    <citation type="submission" date="2023-03" db="EMBL/GenBank/DDBJ databases">
        <title>Draft genome sequence of Thalassotalea insulae KCTC 62186T.</title>
        <authorList>
            <person name="Sawabe T."/>
        </authorList>
    </citation>
    <scope>NUCLEOTIDE SEQUENCE [LARGE SCALE GENOMIC DNA]</scope>
    <source>
        <strain evidence="2 3">KCTC 62186</strain>
    </source>
</reference>
<dbReference type="PANTHER" id="PTHR31881">
    <property type="match status" value="1"/>
</dbReference>
<comment type="caution">
    <text evidence="2">The sequence shown here is derived from an EMBL/GenBank/DDBJ whole genome shotgun (WGS) entry which is preliminary data.</text>
</comment>
<keyword evidence="1" id="KW-0812">Transmembrane</keyword>
<feature type="transmembrane region" description="Helical" evidence="1">
    <location>
        <begin position="183"/>
        <end position="211"/>
    </location>
</feature>
<evidence type="ECO:0000313" key="2">
    <source>
        <dbReference type="EMBL" id="GLX80079.1"/>
    </source>
</evidence>
<dbReference type="PANTHER" id="PTHR31881:SF6">
    <property type="entry name" value="OS09G0494600 PROTEIN"/>
    <property type="match status" value="1"/>
</dbReference>
<keyword evidence="1" id="KW-0472">Membrane</keyword>
<keyword evidence="3" id="KW-1185">Reference proteome</keyword>
<feature type="transmembrane region" description="Helical" evidence="1">
    <location>
        <begin position="70"/>
        <end position="89"/>
    </location>
</feature>
<gene>
    <name evidence="2" type="ORF">tinsulaeT_34190</name>
</gene>
<protein>
    <submittedName>
        <fullName evidence="2">Membrane protein</fullName>
    </submittedName>
</protein>
<accession>A0ABQ6GY17</accession>
<dbReference type="Proteomes" id="UP001157186">
    <property type="component" value="Unassembled WGS sequence"/>
</dbReference>
<dbReference type="RefSeq" id="WP_284246041.1">
    <property type="nucleotide sequence ID" value="NZ_BSST01000001.1"/>
</dbReference>
<feature type="transmembrane region" description="Helical" evidence="1">
    <location>
        <begin position="110"/>
        <end position="132"/>
    </location>
</feature>
<dbReference type="EMBL" id="BSST01000001">
    <property type="protein sequence ID" value="GLX80079.1"/>
    <property type="molecule type" value="Genomic_DNA"/>
</dbReference>
<proteinExistence type="predicted"/>